<proteinExistence type="predicted"/>
<keyword evidence="2" id="KW-1133">Transmembrane helix</keyword>
<evidence type="ECO:0000313" key="3">
    <source>
        <dbReference type="EMBL" id="CAE0622966.1"/>
    </source>
</evidence>
<gene>
    <name evidence="3" type="ORF">HAKA00212_LOCUS1629</name>
</gene>
<dbReference type="AlphaFoldDB" id="A0A7S3URA6"/>
<evidence type="ECO:0000256" key="1">
    <source>
        <dbReference type="SAM" id="MobiDB-lite"/>
    </source>
</evidence>
<protein>
    <submittedName>
        <fullName evidence="3">Uncharacterized protein</fullName>
    </submittedName>
</protein>
<organism evidence="3">
    <name type="scientific">Heterosigma akashiwo</name>
    <name type="common">Chromophytic alga</name>
    <name type="synonym">Heterosigma carterae</name>
    <dbReference type="NCBI Taxonomy" id="2829"/>
    <lineage>
        <taxon>Eukaryota</taxon>
        <taxon>Sar</taxon>
        <taxon>Stramenopiles</taxon>
        <taxon>Ochrophyta</taxon>
        <taxon>Raphidophyceae</taxon>
        <taxon>Chattonellales</taxon>
        <taxon>Chattonellaceae</taxon>
        <taxon>Heterosigma</taxon>
    </lineage>
</organism>
<accession>A0A7S3URA6</accession>
<sequence>MNPVAAPDEGEFIETHLVSLPDLLQFLDNKAREGWMPEGKLYAYALGLPRSQESNTEVQKQEDNKQDKLVSNKPHKSNMMLPFLVGMVLGVLGIRLVHSSPMCRK</sequence>
<name>A0A7S3URA6_HETAK</name>
<dbReference type="EMBL" id="HBIU01004412">
    <property type="protein sequence ID" value="CAE0622966.1"/>
    <property type="molecule type" value="Transcribed_RNA"/>
</dbReference>
<keyword evidence="2" id="KW-0472">Membrane</keyword>
<feature type="transmembrane region" description="Helical" evidence="2">
    <location>
        <begin position="79"/>
        <end position="97"/>
    </location>
</feature>
<reference evidence="3" key="1">
    <citation type="submission" date="2021-01" db="EMBL/GenBank/DDBJ databases">
        <authorList>
            <person name="Corre E."/>
            <person name="Pelletier E."/>
            <person name="Niang G."/>
            <person name="Scheremetjew M."/>
            <person name="Finn R."/>
            <person name="Kale V."/>
            <person name="Holt S."/>
            <person name="Cochrane G."/>
            <person name="Meng A."/>
            <person name="Brown T."/>
            <person name="Cohen L."/>
        </authorList>
    </citation>
    <scope>NUCLEOTIDE SEQUENCE</scope>
    <source>
        <strain evidence="3">CCMP3107</strain>
    </source>
</reference>
<evidence type="ECO:0000256" key="2">
    <source>
        <dbReference type="SAM" id="Phobius"/>
    </source>
</evidence>
<dbReference type="Gene3D" id="3.90.79.10">
    <property type="entry name" value="Nucleoside Triphosphate Pyrophosphohydrolase"/>
    <property type="match status" value="1"/>
</dbReference>
<keyword evidence="2" id="KW-0812">Transmembrane</keyword>
<feature type="region of interest" description="Disordered" evidence="1">
    <location>
        <begin position="53"/>
        <end position="74"/>
    </location>
</feature>
<feature type="compositionally biased region" description="Basic and acidic residues" evidence="1">
    <location>
        <begin position="59"/>
        <end position="70"/>
    </location>
</feature>